<organism evidence="6 7">
    <name type="scientific">Sporosarcina ureae</name>
    <dbReference type="NCBI Taxonomy" id="1571"/>
    <lineage>
        <taxon>Bacteria</taxon>
        <taxon>Bacillati</taxon>
        <taxon>Bacillota</taxon>
        <taxon>Bacilli</taxon>
        <taxon>Bacillales</taxon>
        <taxon>Caryophanaceae</taxon>
        <taxon>Sporosarcina</taxon>
    </lineage>
</organism>
<dbReference type="Pfam" id="PF00877">
    <property type="entry name" value="NLPC_P60"/>
    <property type="match status" value="1"/>
</dbReference>
<proteinExistence type="inferred from homology"/>
<dbReference type="Proteomes" id="UP000192486">
    <property type="component" value="Chromosome"/>
</dbReference>
<dbReference type="InterPro" id="IPR038765">
    <property type="entry name" value="Papain-like_cys_pep_sf"/>
</dbReference>
<dbReference type="InterPro" id="IPR000064">
    <property type="entry name" value="NLP_P60_dom"/>
</dbReference>
<dbReference type="RefSeq" id="WP_162141891.1">
    <property type="nucleotide sequence ID" value="NZ_CP015108.1"/>
</dbReference>
<keyword evidence="4" id="KW-0788">Thiol protease</keyword>
<evidence type="ECO:0000313" key="7">
    <source>
        <dbReference type="Proteomes" id="UP000192486"/>
    </source>
</evidence>
<dbReference type="PANTHER" id="PTHR47053:SF3">
    <property type="entry name" value="GAMMA-D-GLUTAMYL-L-LYSINE DIPEPTIDYL-PEPTIDASE"/>
    <property type="match status" value="1"/>
</dbReference>
<sequence>MNEKWMCAVSVATVWTDPDSPRVADLPALDHPVQINRWLSQLSYEERLALSEKNYIQTQLLYGESVIVEEVVGDWARIIANSQPTRKDPRGYPGWVPLVQLSMKKRIQTEEFVRVTSPKAALFDESGTFFLRVSFNTIFPSAERRGKKIRVWTPHGWKLLNVSDVERVGEESIHRPLTVGRRFIGLPYLWGGMSAWGFDCSGFTRAIWKACGICLPRDAVDQAEEGRSISLDSADWQKGDLIFFKNEEQRIHHVAMYVGNGKILHAPSTGKLIEQIELKKSAYAENVCSVRRII</sequence>
<evidence type="ECO:0000256" key="4">
    <source>
        <dbReference type="ARBA" id="ARBA00022807"/>
    </source>
</evidence>
<dbReference type="Pfam" id="PF23795">
    <property type="entry name" value="SH3_YKFC_2nd"/>
    <property type="match status" value="1"/>
</dbReference>
<evidence type="ECO:0000256" key="2">
    <source>
        <dbReference type="ARBA" id="ARBA00022670"/>
    </source>
</evidence>
<dbReference type="PROSITE" id="PS51935">
    <property type="entry name" value="NLPC_P60"/>
    <property type="match status" value="1"/>
</dbReference>
<dbReference type="InterPro" id="IPR057812">
    <property type="entry name" value="SH3_YKFC_2nd"/>
</dbReference>
<dbReference type="EMBL" id="CP015108">
    <property type="protein sequence ID" value="ARF14457.1"/>
    <property type="molecule type" value="Genomic_DNA"/>
</dbReference>
<dbReference type="InterPro" id="IPR051202">
    <property type="entry name" value="Peptidase_C40"/>
</dbReference>
<keyword evidence="2" id="KW-0645">Protease</keyword>
<evidence type="ECO:0000259" key="5">
    <source>
        <dbReference type="PROSITE" id="PS51935"/>
    </source>
</evidence>
<dbReference type="Gene3D" id="3.90.1720.10">
    <property type="entry name" value="endopeptidase domain like (from Nostoc punctiforme)"/>
    <property type="match status" value="1"/>
</dbReference>
<dbReference type="SUPFAM" id="SSF54001">
    <property type="entry name" value="Cysteine proteinases"/>
    <property type="match status" value="1"/>
</dbReference>
<protein>
    <recommendedName>
        <fullName evidence="5">NlpC/P60 domain-containing protein</fullName>
    </recommendedName>
</protein>
<comment type="similarity">
    <text evidence="1">Belongs to the peptidase C40 family.</text>
</comment>
<gene>
    <name evidence="6" type="ORF">SporoS204_10060</name>
</gene>
<evidence type="ECO:0000256" key="1">
    <source>
        <dbReference type="ARBA" id="ARBA00007074"/>
    </source>
</evidence>
<keyword evidence="7" id="KW-1185">Reference proteome</keyword>
<feature type="domain" description="NlpC/P60" evidence="5">
    <location>
        <begin position="170"/>
        <end position="294"/>
    </location>
</feature>
<evidence type="ECO:0000256" key="3">
    <source>
        <dbReference type="ARBA" id="ARBA00022801"/>
    </source>
</evidence>
<reference evidence="6 7" key="1">
    <citation type="submission" date="2016-04" db="EMBL/GenBank/DDBJ databases">
        <title>Comparative Genomics and Epigenetics of Sporosarcina ureae.</title>
        <authorList>
            <person name="Oliver A.S."/>
            <person name="Cooper K.K."/>
        </authorList>
    </citation>
    <scope>NUCLEOTIDE SEQUENCE [LARGE SCALE GENOMIC DNA]</scope>
    <source>
        <strain evidence="6 7">S204</strain>
    </source>
</reference>
<dbReference type="PANTHER" id="PTHR47053">
    <property type="entry name" value="MUREIN DD-ENDOPEPTIDASE MEPH-RELATED"/>
    <property type="match status" value="1"/>
</dbReference>
<evidence type="ECO:0000313" key="6">
    <source>
        <dbReference type="EMBL" id="ARF14457.1"/>
    </source>
</evidence>
<dbReference type="Gene3D" id="2.30.30.40">
    <property type="entry name" value="SH3 Domains"/>
    <property type="match status" value="1"/>
</dbReference>
<accession>A0ABM6JWR4</accession>
<name>A0ABM6JWR4_SPOUR</name>
<keyword evidence="3" id="KW-0378">Hydrolase</keyword>